<protein>
    <submittedName>
        <fullName evidence="4">Response regulator transcription factor</fullName>
    </submittedName>
</protein>
<dbReference type="Pfam" id="PF00486">
    <property type="entry name" value="Trans_reg_C"/>
    <property type="match status" value="1"/>
</dbReference>
<accession>A0ABY3WE96</accession>
<dbReference type="SUPFAM" id="SSF46894">
    <property type="entry name" value="C-terminal effector domain of the bipartite response regulators"/>
    <property type="match status" value="1"/>
</dbReference>
<keyword evidence="5" id="KW-1185">Reference proteome</keyword>
<dbReference type="RefSeq" id="WP_127511015.1">
    <property type="nucleotide sequence ID" value="NZ_CP093326.1"/>
</dbReference>
<feature type="DNA-binding region" description="OmpR/PhoB-type" evidence="2">
    <location>
        <begin position="124"/>
        <end position="221"/>
    </location>
</feature>
<evidence type="ECO:0000256" key="2">
    <source>
        <dbReference type="PROSITE-ProRule" id="PRU01091"/>
    </source>
</evidence>
<feature type="domain" description="OmpR/PhoB-type" evidence="3">
    <location>
        <begin position="124"/>
        <end position="221"/>
    </location>
</feature>
<dbReference type="PANTHER" id="PTHR48111">
    <property type="entry name" value="REGULATOR OF RPOS"/>
    <property type="match status" value="1"/>
</dbReference>
<dbReference type="Gene3D" id="1.10.10.10">
    <property type="entry name" value="Winged helix-like DNA-binding domain superfamily/Winged helix DNA-binding domain"/>
    <property type="match status" value="1"/>
</dbReference>
<dbReference type="Pfam" id="PF21695">
    <property type="entry name" value="GlnR_1st"/>
    <property type="match status" value="1"/>
</dbReference>
<dbReference type="PANTHER" id="PTHR48111:SF16">
    <property type="entry name" value="TRANSCRIPTIONAL REGULATORY PROTEIN GLNR"/>
    <property type="match status" value="1"/>
</dbReference>
<evidence type="ECO:0000313" key="4">
    <source>
        <dbReference type="EMBL" id="UNK46711.1"/>
    </source>
</evidence>
<name>A0ABY3WE96_9MICC</name>
<dbReference type="InterPro" id="IPR036388">
    <property type="entry name" value="WH-like_DNA-bd_sf"/>
</dbReference>
<dbReference type="InterPro" id="IPR001867">
    <property type="entry name" value="OmpR/PhoB-type_DNA-bd"/>
</dbReference>
<dbReference type="Gene3D" id="3.40.50.2300">
    <property type="match status" value="1"/>
</dbReference>
<dbReference type="Proteomes" id="UP000829069">
    <property type="component" value="Chromosome"/>
</dbReference>
<dbReference type="EMBL" id="CP093326">
    <property type="protein sequence ID" value="UNK46711.1"/>
    <property type="molecule type" value="Genomic_DNA"/>
</dbReference>
<evidence type="ECO:0000313" key="5">
    <source>
        <dbReference type="Proteomes" id="UP000829069"/>
    </source>
</evidence>
<keyword evidence="1 2" id="KW-0238">DNA-binding</keyword>
<dbReference type="CDD" id="cd00383">
    <property type="entry name" value="trans_reg_C"/>
    <property type="match status" value="1"/>
</dbReference>
<dbReference type="InterPro" id="IPR039420">
    <property type="entry name" value="WalR-like"/>
</dbReference>
<organism evidence="4 5">
    <name type="scientific">Arthrobacter sulfonylureivorans</name>
    <dbReference type="NCBI Taxonomy" id="2486855"/>
    <lineage>
        <taxon>Bacteria</taxon>
        <taxon>Bacillati</taxon>
        <taxon>Actinomycetota</taxon>
        <taxon>Actinomycetes</taxon>
        <taxon>Micrococcales</taxon>
        <taxon>Micrococcaceae</taxon>
        <taxon>Arthrobacter</taxon>
    </lineage>
</organism>
<gene>
    <name evidence="4" type="ORF">MNQ99_04980</name>
</gene>
<evidence type="ECO:0000259" key="3">
    <source>
        <dbReference type="PROSITE" id="PS51755"/>
    </source>
</evidence>
<reference evidence="4 5" key="1">
    <citation type="submission" date="2022-03" db="EMBL/GenBank/DDBJ databases">
        <title>Isotopic signatures of nitrous oxide derived from detoxification processes.</title>
        <authorList>
            <person name="Behrendt U."/>
            <person name="Buchen C."/>
            <person name="Well R."/>
            <person name="Ulrich A."/>
            <person name="Rohe L."/>
            <person name="Kolb S."/>
            <person name="Schloter M."/>
            <person name="Horn M.A."/>
            <person name="Augustin J."/>
        </authorList>
    </citation>
    <scope>NUCLEOTIDE SEQUENCE [LARGE SCALE GENOMIC DNA]</scope>
    <source>
        <strain evidence="4 5">S4-C24</strain>
    </source>
</reference>
<proteinExistence type="predicted"/>
<evidence type="ECO:0000256" key="1">
    <source>
        <dbReference type="ARBA" id="ARBA00023125"/>
    </source>
</evidence>
<dbReference type="InterPro" id="IPR049170">
    <property type="entry name" value="GlnR_N"/>
</dbReference>
<dbReference type="PROSITE" id="PS51755">
    <property type="entry name" value="OMPR_PHOB"/>
    <property type="match status" value="1"/>
</dbReference>
<dbReference type="InterPro" id="IPR016032">
    <property type="entry name" value="Sig_transdc_resp-reg_C-effctor"/>
</dbReference>
<dbReference type="SMART" id="SM00862">
    <property type="entry name" value="Trans_reg_C"/>
    <property type="match status" value="1"/>
</dbReference>
<sequence length="234" mass="25288">MPHILLLTNSPGSSIGVLPALELLNHKVHILPAEPTALLETDPADVVMVDARKDLVGARSLTQLLKATGLSAPLVLVLTEGGMAAVSANWLADDVVLDTAGPAEVEARLRLVIARAHAGDAETSTEIHASGVVIDEASYTARVGGQPLNLTYKEFELLKYLAQHPGRVFTRDQLLHEVWGYDYYGGTRTVDVHVRRLRAKMGSDHEQLIGTVRNVGYRFTLVRASDEEPADVTG</sequence>